<proteinExistence type="predicted"/>
<organism evidence="2 3">
    <name type="scientific">Silurus asotus</name>
    <name type="common">Amur catfish</name>
    <name type="synonym">Parasilurus asotus</name>
    <dbReference type="NCBI Taxonomy" id="30991"/>
    <lineage>
        <taxon>Eukaryota</taxon>
        <taxon>Metazoa</taxon>
        <taxon>Chordata</taxon>
        <taxon>Craniata</taxon>
        <taxon>Vertebrata</taxon>
        <taxon>Euteleostomi</taxon>
        <taxon>Actinopterygii</taxon>
        <taxon>Neopterygii</taxon>
        <taxon>Teleostei</taxon>
        <taxon>Ostariophysi</taxon>
        <taxon>Siluriformes</taxon>
        <taxon>Siluridae</taxon>
        <taxon>Silurus</taxon>
    </lineage>
</organism>
<keyword evidence="3" id="KW-1185">Reference proteome</keyword>
<dbReference type="PROSITE" id="PS50835">
    <property type="entry name" value="IG_LIKE"/>
    <property type="match status" value="2"/>
</dbReference>
<dbReference type="PANTHER" id="PTHR46484">
    <property type="entry name" value="SI:CH211-171H4.5-RELATED"/>
    <property type="match status" value="1"/>
</dbReference>
<dbReference type="InterPro" id="IPR013783">
    <property type="entry name" value="Ig-like_fold"/>
</dbReference>
<evidence type="ECO:0000313" key="2">
    <source>
        <dbReference type="EMBL" id="KAI5625531.1"/>
    </source>
</evidence>
<feature type="non-terminal residue" evidence="2">
    <location>
        <position position="1"/>
    </location>
</feature>
<dbReference type="InterPro" id="IPR036179">
    <property type="entry name" value="Ig-like_dom_sf"/>
</dbReference>
<gene>
    <name evidence="2" type="ORF">C0J50_14745</name>
</gene>
<protein>
    <recommendedName>
        <fullName evidence="1">Ig-like domain-containing protein</fullName>
    </recommendedName>
</protein>
<reference evidence="2" key="1">
    <citation type="submission" date="2018-07" db="EMBL/GenBank/DDBJ databases">
        <title>Comparative genomics of catfishes provides insights into carnivory and benthic adaptation.</title>
        <authorList>
            <person name="Zhang Y."/>
            <person name="Wang D."/>
            <person name="Peng Z."/>
            <person name="Zheng S."/>
            <person name="Shao F."/>
            <person name="Tao W."/>
        </authorList>
    </citation>
    <scope>NUCLEOTIDE SEQUENCE</scope>
    <source>
        <strain evidence="2">Chongqing</strain>
    </source>
</reference>
<evidence type="ECO:0000313" key="3">
    <source>
        <dbReference type="Proteomes" id="UP001205998"/>
    </source>
</evidence>
<dbReference type="Gene3D" id="2.60.40.10">
    <property type="entry name" value="Immunoglobulins"/>
    <property type="match status" value="5"/>
</dbReference>
<evidence type="ECO:0000259" key="1">
    <source>
        <dbReference type="PROSITE" id="PS50835"/>
    </source>
</evidence>
<dbReference type="AlphaFoldDB" id="A0AAD5AZ88"/>
<feature type="domain" description="Ig-like" evidence="1">
    <location>
        <begin position="241"/>
        <end position="331"/>
    </location>
</feature>
<feature type="non-terminal residue" evidence="2">
    <location>
        <position position="562"/>
    </location>
</feature>
<dbReference type="EMBL" id="MU551550">
    <property type="protein sequence ID" value="KAI5625531.1"/>
    <property type="molecule type" value="Genomic_DNA"/>
</dbReference>
<dbReference type="SUPFAM" id="SSF48726">
    <property type="entry name" value="Immunoglobulin"/>
    <property type="match status" value="2"/>
</dbReference>
<dbReference type="Proteomes" id="UP001205998">
    <property type="component" value="Unassembled WGS sequence"/>
</dbReference>
<comment type="caution">
    <text evidence="2">The sequence shown here is derived from an EMBL/GenBank/DDBJ whole genome shotgun (WGS) entry which is preliminary data.</text>
</comment>
<dbReference type="PANTHER" id="PTHR46484:SF1">
    <property type="entry name" value="SCHWANN CELL MYELIN PROTEIN-RELATED"/>
    <property type="match status" value="1"/>
</dbReference>
<name>A0AAD5AZ88_SILAS</name>
<sequence>LIYQFCHTGILFYNTWAWSVTMPQSIHGLQKSCLVIPCSFDYSSDPPKNPYQIVWYQLVDRGYPVVFDSWNPASVIDRYKGRTSLYKQKFRGCSLLIEVLSLSHSGDKIYAWVDPENIGWTTYKFYDVSTIIYVDSSAEKPRVQISGGDKIGDRIKVQCTTYHTCPYKPPSFSLKGIEKSFGKDDKLLHIDNGDGKWEITLTREGVVQSETQEIQCSVRHSGGLTASTTKIHTAQCTIDQPNIADLNTEFLEGVQQNIVCSVTYGCSSYQPQILWNDENLHESITFISTKGIKHEAKSTLKFTAKANDNGKTITCETRFKGSSQRAQMTLRVKSILFHNTWAWSVTMPYSIRGLQKSCLVIPCSFYYSSYPPMNPYRIVWYEYVDRGYPAVFDSWDPASVIDRYKGRTSLYKPTFRGCSLLIKDLSLSHSGDRIYAWVDPENIGWRTYEFFNVSIIIYVDSSAEKPRVHISGGAKIGDRITIKCTAYHTCPYEPPSLSLKGIEKHFEKDDTLLNRDIDDGKWEITLTREGIVQSETQTIECSVRHSGGLTASTTKIHAAQCK</sequence>
<feature type="domain" description="Ig-like" evidence="1">
    <location>
        <begin position="466"/>
        <end position="557"/>
    </location>
</feature>
<accession>A0AAD5AZ88</accession>
<dbReference type="InterPro" id="IPR007110">
    <property type="entry name" value="Ig-like_dom"/>
</dbReference>